<gene>
    <name evidence="1" type="ORF">BN1086_01077</name>
</gene>
<accession>A0A078LGD9</accession>
<dbReference type="PATRIC" id="fig|545.12.peg.1071"/>
<reference evidence="1" key="1">
    <citation type="submission" date="2014-06" db="EMBL/GenBank/DDBJ databases">
        <authorList>
            <person name="Urmite Genomes Urmite Genomes"/>
        </authorList>
    </citation>
    <scope>NUCLEOTIDE SEQUENCE</scope>
</reference>
<protein>
    <submittedName>
        <fullName evidence="1">Uncharacterized protein</fullName>
    </submittedName>
</protein>
<organism evidence="1">
    <name type="scientific">Citrobacter koseri</name>
    <name type="common">Citrobacter diversus</name>
    <dbReference type="NCBI Taxonomy" id="545"/>
    <lineage>
        <taxon>Bacteria</taxon>
        <taxon>Pseudomonadati</taxon>
        <taxon>Pseudomonadota</taxon>
        <taxon>Gammaproteobacteria</taxon>
        <taxon>Enterobacterales</taxon>
        <taxon>Enterobacteriaceae</taxon>
        <taxon>Citrobacter</taxon>
    </lineage>
</organism>
<evidence type="ECO:0000313" key="1">
    <source>
        <dbReference type="EMBL" id="CDZ82978.1"/>
    </source>
</evidence>
<dbReference type="EMBL" id="LK931336">
    <property type="protein sequence ID" value="CDZ82978.1"/>
    <property type="molecule type" value="Genomic_DNA"/>
</dbReference>
<name>A0A078LGD9_CITKO</name>
<sequence length="225" mass="23334">MSDYGAMIMMDNGNPFVTPNSTPFCLFRKVSANSVQNGSYHQATISVAIDSSYPVMVFCKTTVTQGGTYVSAGRNGNTVTAGSSNYLSQAHTLTAYIFAIFPQSLPAWGMAIWDADGKLVLTNESRVLSDLVTVGTPGNNGGINIDVTLSGSYAVSPATLGGTLLQNNNTRPPSIVFVQAYTACRFNGSTTRINAASGNAGNGGSPVGYTNAGIAITAINTAAYD</sequence>
<dbReference type="AlphaFoldDB" id="A0A078LGD9"/>
<proteinExistence type="predicted"/>